<evidence type="ECO:0000259" key="1">
    <source>
        <dbReference type="PROSITE" id="PS50181"/>
    </source>
</evidence>
<reference evidence="2" key="1">
    <citation type="journal article" date="2022" name="Plant J.">
        <title>Strategies of tolerance reflected in two North American maple genomes.</title>
        <authorList>
            <person name="McEvoy S.L."/>
            <person name="Sezen U.U."/>
            <person name="Trouern-Trend A."/>
            <person name="McMahon S.M."/>
            <person name="Schaberg P.G."/>
            <person name="Yang J."/>
            <person name="Wegrzyn J.L."/>
            <person name="Swenson N.G."/>
        </authorList>
    </citation>
    <scope>NUCLEOTIDE SEQUENCE</scope>
    <source>
        <strain evidence="2">NS2018</strain>
    </source>
</reference>
<dbReference type="Proteomes" id="UP001168877">
    <property type="component" value="Unassembled WGS sequence"/>
</dbReference>
<evidence type="ECO:0000313" key="2">
    <source>
        <dbReference type="EMBL" id="KAK0597594.1"/>
    </source>
</evidence>
<dbReference type="InterPro" id="IPR036047">
    <property type="entry name" value="F-box-like_dom_sf"/>
</dbReference>
<dbReference type="Pfam" id="PF00646">
    <property type="entry name" value="F-box"/>
    <property type="match status" value="1"/>
</dbReference>
<name>A0AA39VSL4_ACESA</name>
<gene>
    <name evidence="2" type="ORF">LWI29_026772</name>
</gene>
<keyword evidence="3" id="KW-1185">Reference proteome</keyword>
<dbReference type="SUPFAM" id="SSF81383">
    <property type="entry name" value="F-box domain"/>
    <property type="match status" value="1"/>
</dbReference>
<dbReference type="AlphaFoldDB" id="A0AA39VSL4"/>
<dbReference type="InterPro" id="IPR001810">
    <property type="entry name" value="F-box_dom"/>
</dbReference>
<dbReference type="PANTHER" id="PTHR31672">
    <property type="entry name" value="BNACNNG10540D PROTEIN"/>
    <property type="match status" value="1"/>
</dbReference>
<organism evidence="2 3">
    <name type="scientific">Acer saccharum</name>
    <name type="common">Sugar maple</name>
    <dbReference type="NCBI Taxonomy" id="4024"/>
    <lineage>
        <taxon>Eukaryota</taxon>
        <taxon>Viridiplantae</taxon>
        <taxon>Streptophyta</taxon>
        <taxon>Embryophyta</taxon>
        <taxon>Tracheophyta</taxon>
        <taxon>Spermatophyta</taxon>
        <taxon>Magnoliopsida</taxon>
        <taxon>eudicotyledons</taxon>
        <taxon>Gunneridae</taxon>
        <taxon>Pentapetalae</taxon>
        <taxon>rosids</taxon>
        <taxon>malvids</taxon>
        <taxon>Sapindales</taxon>
        <taxon>Sapindaceae</taxon>
        <taxon>Hippocastanoideae</taxon>
        <taxon>Acereae</taxon>
        <taxon>Acer</taxon>
    </lineage>
</organism>
<evidence type="ECO:0000313" key="3">
    <source>
        <dbReference type="Proteomes" id="UP001168877"/>
    </source>
</evidence>
<comment type="caution">
    <text evidence="2">The sequence shown here is derived from an EMBL/GenBank/DDBJ whole genome shotgun (WGS) entry which is preliminary data.</text>
</comment>
<dbReference type="SMART" id="SM00256">
    <property type="entry name" value="FBOX"/>
    <property type="match status" value="1"/>
</dbReference>
<protein>
    <recommendedName>
        <fullName evidence="1">F-box domain-containing protein</fullName>
    </recommendedName>
</protein>
<dbReference type="Gene3D" id="1.20.1280.50">
    <property type="match status" value="1"/>
</dbReference>
<accession>A0AA39VSL4</accession>
<reference evidence="2" key="2">
    <citation type="submission" date="2023-06" db="EMBL/GenBank/DDBJ databases">
        <authorList>
            <person name="Swenson N.G."/>
            <person name="Wegrzyn J.L."/>
            <person name="Mcevoy S.L."/>
        </authorList>
    </citation>
    <scope>NUCLEOTIDE SEQUENCE</scope>
    <source>
        <strain evidence="2">NS2018</strain>
        <tissue evidence="2">Leaf</tissue>
    </source>
</reference>
<proteinExistence type="predicted"/>
<dbReference type="PANTHER" id="PTHR31672:SF13">
    <property type="entry name" value="F-BOX PROTEIN CPR30-LIKE"/>
    <property type="match status" value="1"/>
</dbReference>
<feature type="domain" description="F-box" evidence="1">
    <location>
        <begin position="3"/>
        <end position="49"/>
    </location>
</feature>
<sequence>MSSVNSNEIPDDILTGILIRLPLKSILRCKSVSRQWRSLISGPQFCRCLYPDPYLVSGLLLHKNSLINKKYDFVSLSDKPTSPPFKRTGSLSGLTVHKNSDIHLTQNKILFL</sequence>
<dbReference type="EMBL" id="JAUESC010000004">
    <property type="protein sequence ID" value="KAK0597594.1"/>
    <property type="molecule type" value="Genomic_DNA"/>
</dbReference>
<dbReference type="CDD" id="cd22157">
    <property type="entry name" value="F-box_AtFBW1-like"/>
    <property type="match status" value="1"/>
</dbReference>
<dbReference type="PROSITE" id="PS50181">
    <property type="entry name" value="FBOX"/>
    <property type="match status" value="1"/>
</dbReference>
<dbReference type="InterPro" id="IPR050796">
    <property type="entry name" value="SCF_F-box_component"/>
</dbReference>